<reference evidence="2" key="1">
    <citation type="submission" date="2019-03" db="EMBL/GenBank/DDBJ databases">
        <authorList>
            <person name="Folgueira I."/>
            <person name="Lamas J."/>
            <person name="Leiro J."/>
        </authorList>
    </citation>
    <scope>NUCLEOTIDE SEQUENCE</scope>
    <source>
        <strain evidence="2">I1</strain>
    </source>
</reference>
<sequence>MVASPEEIQNFDDHPEEFIHLALDTCDKQLSENYKTAASQLLEIICDNIDGAISLVGDICIRNLKASILKISNPNISDDQILPLIQDQIQSIFVKQNSSESRIETSFLALSVMSYTIPKRVDIVTEIENFFRQNLPVLLNFNTMSGLVISRICMFIGYYSDTIFQSKQESDEQIYLQLIDYLFKCTQLTGKQGIALQAIDALINIYDEEELSARLKTTIKPMFSLLINSIETTTVTQYLDLVQTMILTFQVELQENLPLVLQCLQCLVERIKKEFQLVQSGERTTQLYINKCWNIIRVIADTEGYIVKICNEMEELLLPLLSAIQQPEKIEFDDDILLTITSFLKFKQTITPLTAQLLQYFPQVLKKQNNLFAHMFQTLSYVINYGKQYFEQNTNETIAILQMIIQMSVESMCAVGKRITEADQGEGAILLQMIILEFSHILSDEMWNVIFTKVTERLNQPVENYFLKGRLLGIYLQGFFKQPEKTRVMLQDVLGIINNVFDLILEKCENYSTNFDIKVFVLGTCSILLQQSFTEHIQQKFPTILDFNITLLKKQEVMEVKKRKGHSMEENSDDDGEYDSDDDEDYKFGEDSIIQDKITLDYLVCNIKKADEFDHFKQCMFALKDRNQEQLYQILNLLNQEKGSFLKHLLNMQRINVGEKQVVRKIVKRKKNE</sequence>
<accession>A0A5J6DUX2</accession>
<feature type="compositionally biased region" description="Acidic residues" evidence="1">
    <location>
        <begin position="570"/>
        <end position="583"/>
    </location>
</feature>
<name>A0A5J6DUX2_9CILI</name>
<dbReference type="InterPro" id="IPR016024">
    <property type="entry name" value="ARM-type_fold"/>
</dbReference>
<dbReference type="Gene3D" id="1.25.10.10">
    <property type="entry name" value="Leucine-rich Repeat Variant"/>
    <property type="match status" value="1"/>
</dbReference>
<proteinExistence type="evidence at transcript level"/>
<evidence type="ECO:0000313" key="2">
    <source>
        <dbReference type="EMBL" id="QES95450.1"/>
    </source>
</evidence>
<feature type="region of interest" description="Disordered" evidence="1">
    <location>
        <begin position="563"/>
        <end position="583"/>
    </location>
</feature>
<dbReference type="SUPFAM" id="SSF48371">
    <property type="entry name" value="ARM repeat"/>
    <property type="match status" value="1"/>
</dbReference>
<dbReference type="AlphaFoldDB" id="A0A5J6DUX2"/>
<organism evidence="2">
    <name type="scientific">Philasterides dicentrarchi</name>
    <dbReference type="NCBI Taxonomy" id="282688"/>
    <lineage>
        <taxon>Eukaryota</taxon>
        <taxon>Sar</taxon>
        <taxon>Alveolata</taxon>
        <taxon>Ciliophora</taxon>
        <taxon>Intramacronucleata</taxon>
        <taxon>Oligohymenophorea</taxon>
        <taxon>Scuticociliatia</taxon>
        <taxon>Philasterida</taxon>
        <taxon>Philasteridae</taxon>
        <taxon>Philasterides</taxon>
    </lineage>
</organism>
<dbReference type="InterPro" id="IPR011989">
    <property type="entry name" value="ARM-like"/>
</dbReference>
<dbReference type="EMBL" id="MK601899">
    <property type="protein sequence ID" value="QES95450.1"/>
    <property type="molecule type" value="mRNA"/>
</dbReference>
<protein>
    <submittedName>
        <fullName evidence="2">Armadillo-type fold protein</fullName>
    </submittedName>
</protein>
<evidence type="ECO:0000256" key="1">
    <source>
        <dbReference type="SAM" id="MobiDB-lite"/>
    </source>
</evidence>